<organism evidence="1 2">
    <name type="scientific">Tanticharoenia sakaeratensis NBRC 103193</name>
    <dbReference type="NCBI Taxonomy" id="1231623"/>
    <lineage>
        <taxon>Bacteria</taxon>
        <taxon>Pseudomonadati</taxon>
        <taxon>Pseudomonadota</taxon>
        <taxon>Alphaproteobacteria</taxon>
        <taxon>Acetobacterales</taxon>
        <taxon>Acetobacteraceae</taxon>
        <taxon>Tanticharoenia</taxon>
    </lineage>
</organism>
<protein>
    <submittedName>
        <fullName evidence="1">Uncharacterized protein</fullName>
    </submittedName>
</protein>
<dbReference type="Proteomes" id="UP000032679">
    <property type="component" value="Unassembled WGS sequence"/>
</dbReference>
<sequence>MPTLWDAQRSHHNGAHKYKCLARPRATTQQDVPRPTSEQFICRRLTRIELKGHCHPA</sequence>
<proteinExistence type="predicted"/>
<accession>A0A0D6MQ56</accession>
<comment type="caution">
    <text evidence="1">The sequence shown here is derived from an EMBL/GenBank/DDBJ whole genome shotgun (WGS) entry which is preliminary data.</text>
</comment>
<keyword evidence="2" id="KW-1185">Reference proteome</keyword>
<name>A0A0D6MQ56_9PROT</name>
<dbReference type="EMBL" id="BALE01000048">
    <property type="protein sequence ID" value="GAN55586.1"/>
    <property type="molecule type" value="Genomic_DNA"/>
</dbReference>
<reference evidence="1 2" key="1">
    <citation type="submission" date="2012-10" db="EMBL/GenBank/DDBJ databases">
        <title>Genome sequencing of Tanticharoenia sakaeratensis NBRC 103193.</title>
        <authorList>
            <person name="Azuma Y."/>
            <person name="Hadano H."/>
            <person name="Hirakawa H."/>
            <person name="Matsushita K."/>
        </authorList>
    </citation>
    <scope>NUCLEOTIDE SEQUENCE [LARGE SCALE GENOMIC DNA]</scope>
    <source>
        <strain evidence="1 2">NBRC 103193</strain>
    </source>
</reference>
<evidence type="ECO:0000313" key="2">
    <source>
        <dbReference type="Proteomes" id="UP000032679"/>
    </source>
</evidence>
<dbReference type="STRING" id="1231623.Tasa_048_211"/>
<dbReference type="AlphaFoldDB" id="A0A0D6MQ56"/>
<gene>
    <name evidence="1" type="ORF">Tasa_048_211</name>
</gene>
<evidence type="ECO:0000313" key="1">
    <source>
        <dbReference type="EMBL" id="GAN55586.1"/>
    </source>
</evidence>